<dbReference type="Pfam" id="PF08668">
    <property type="entry name" value="HDOD"/>
    <property type="match status" value="1"/>
</dbReference>
<dbReference type="InterPro" id="IPR013976">
    <property type="entry name" value="HDOD"/>
</dbReference>
<sequence>MSPSILHRVSYRELALRSLDKLPPFSPVLNHLIASLADDDVSFARLADVIERDTVLSGNILRLVNSALYGRRGTISSVRAAVSILGINKLRNYLLGLSVSRMWAKVATPPGWSTARFNDHSVSVAILSDLLVQKTKVDFPEGAFVAGLLHDLGRMMIAIALPKEFVMIQNEHRETGQPLEYCEHKLLDVTHSELSSAALTRWNLPVLIQKAVLYHHRSAIDPTVGAQGPLTLSAVVETANSLANEAKHGITDTDEELAEPTAEALKRIGRVDLEEGLMAQFEAELQAVRSQL</sequence>
<feature type="domain" description="HDOD" evidence="1">
    <location>
        <begin position="22"/>
        <end position="218"/>
    </location>
</feature>
<gene>
    <name evidence="2" type="ORF">IRI77_07345</name>
</gene>
<proteinExistence type="predicted"/>
<accession>A0A7S7NU34</accession>
<dbReference type="PANTHER" id="PTHR33525:SF3">
    <property type="entry name" value="RIBONUCLEASE Y"/>
    <property type="match status" value="1"/>
</dbReference>
<dbReference type="KEGG" id="pfer:IRI77_07345"/>
<dbReference type="RefSeq" id="WP_194451420.1">
    <property type="nucleotide sequence ID" value="NZ_CP063849.1"/>
</dbReference>
<organism evidence="2 3">
    <name type="scientific">Paludibaculum fermentans</name>
    <dbReference type="NCBI Taxonomy" id="1473598"/>
    <lineage>
        <taxon>Bacteria</taxon>
        <taxon>Pseudomonadati</taxon>
        <taxon>Acidobacteriota</taxon>
        <taxon>Terriglobia</taxon>
        <taxon>Bryobacterales</taxon>
        <taxon>Bryobacteraceae</taxon>
        <taxon>Paludibaculum</taxon>
    </lineage>
</organism>
<dbReference type="AlphaFoldDB" id="A0A7S7NU34"/>
<evidence type="ECO:0000313" key="2">
    <source>
        <dbReference type="EMBL" id="QOY89758.1"/>
    </source>
</evidence>
<dbReference type="PANTHER" id="PTHR33525">
    <property type="match status" value="1"/>
</dbReference>
<evidence type="ECO:0000259" key="1">
    <source>
        <dbReference type="PROSITE" id="PS51833"/>
    </source>
</evidence>
<dbReference type="Proteomes" id="UP000593892">
    <property type="component" value="Chromosome"/>
</dbReference>
<evidence type="ECO:0000313" key="3">
    <source>
        <dbReference type="Proteomes" id="UP000593892"/>
    </source>
</evidence>
<dbReference type="Gene3D" id="1.10.3210.10">
    <property type="entry name" value="Hypothetical protein af1432"/>
    <property type="match status" value="1"/>
</dbReference>
<dbReference type="InterPro" id="IPR052340">
    <property type="entry name" value="RNase_Y/CdgJ"/>
</dbReference>
<dbReference type="SUPFAM" id="SSF109604">
    <property type="entry name" value="HD-domain/PDEase-like"/>
    <property type="match status" value="1"/>
</dbReference>
<protein>
    <submittedName>
        <fullName evidence="2">HDOD domain-containing protein</fullName>
    </submittedName>
</protein>
<keyword evidence="3" id="KW-1185">Reference proteome</keyword>
<name>A0A7S7NU34_PALFE</name>
<dbReference type="PROSITE" id="PS51833">
    <property type="entry name" value="HDOD"/>
    <property type="match status" value="1"/>
</dbReference>
<dbReference type="EMBL" id="CP063849">
    <property type="protein sequence ID" value="QOY89758.1"/>
    <property type="molecule type" value="Genomic_DNA"/>
</dbReference>
<reference evidence="2 3" key="1">
    <citation type="submission" date="2020-10" db="EMBL/GenBank/DDBJ databases">
        <title>Complete genome sequence of Paludibaculum fermentans P105T, a facultatively anaerobic acidobacterium capable of dissimilatory Fe(III) reduction.</title>
        <authorList>
            <person name="Dedysh S.N."/>
            <person name="Beletsky A.V."/>
            <person name="Kulichevskaya I.S."/>
            <person name="Mardanov A.V."/>
            <person name="Ravin N.V."/>
        </authorList>
    </citation>
    <scope>NUCLEOTIDE SEQUENCE [LARGE SCALE GENOMIC DNA]</scope>
    <source>
        <strain evidence="2 3">P105</strain>
    </source>
</reference>